<dbReference type="EMBL" id="JPOS01000012">
    <property type="protein sequence ID" value="KGE89054.1"/>
    <property type="molecule type" value="Genomic_DNA"/>
</dbReference>
<protein>
    <recommendedName>
        <fullName evidence="1">Putative restriction endonuclease domain-containing protein</fullName>
    </recommendedName>
</protein>
<dbReference type="RefSeq" id="WP_044216854.1">
    <property type="nucleotide sequence ID" value="NZ_JBKAGJ010000001.1"/>
</dbReference>
<accession>A0A098S918</accession>
<feature type="domain" description="Putative restriction endonuclease" evidence="1">
    <location>
        <begin position="11"/>
        <end position="170"/>
    </location>
</feature>
<proteinExistence type="predicted"/>
<dbReference type="PANTHER" id="PTHR36558:SF1">
    <property type="entry name" value="RESTRICTION ENDONUCLEASE DOMAIN-CONTAINING PROTEIN-RELATED"/>
    <property type="match status" value="1"/>
</dbReference>
<reference evidence="2 3" key="1">
    <citation type="journal article" date="2014" name="Int. J. Syst. Evol. Microbiol.">
        <title>Phaeodactylibacter xiamenensis gen. nov., sp. nov., a member of the family Saprospiraceae isolated from the marine alga Phaeodactylum tricornutum.</title>
        <authorList>
            <person name="Chen Z.Jr."/>
            <person name="Lei X."/>
            <person name="Lai Q."/>
            <person name="Li Y."/>
            <person name="Zhang B."/>
            <person name="Zhang J."/>
            <person name="Zhang H."/>
            <person name="Yang L."/>
            <person name="Zheng W."/>
            <person name="Tian Y."/>
            <person name="Yu Z."/>
            <person name="Xu H.Jr."/>
            <person name="Zheng T."/>
        </authorList>
    </citation>
    <scope>NUCLEOTIDE SEQUENCE [LARGE SCALE GENOMIC DNA]</scope>
    <source>
        <strain evidence="2 3">KD52</strain>
    </source>
</reference>
<dbReference type="OrthoDB" id="668969at2"/>
<sequence length="189" mass="22314">MEAVATRRYTLEEYVALEEQADEKHFFHEGKIAPMGYSSDEHGMIVGNIIGELHPLLKGTDYRKYPSDRMLFVPDCQLNYYPDVMVVKGQPVFHQHSARMKATLNPFAILEVLSETTEEVDRVQKWRCYRMIPSLQQYFMIAQDRMYIEVFNRIDERRWENTYLDSPQQKLRIAGFDITVSEIYRGIAF</sequence>
<dbReference type="PANTHER" id="PTHR36558">
    <property type="entry name" value="GLR1098 PROTEIN"/>
    <property type="match status" value="1"/>
</dbReference>
<evidence type="ECO:0000313" key="2">
    <source>
        <dbReference type="EMBL" id="KGE89054.1"/>
    </source>
</evidence>
<dbReference type="AlphaFoldDB" id="A0A098S918"/>
<gene>
    <name evidence="2" type="ORF">IX84_04555</name>
</gene>
<evidence type="ECO:0000313" key="3">
    <source>
        <dbReference type="Proteomes" id="UP000029736"/>
    </source>
</evidence>
<evidence type="ECO:0000259" key="1">
    <source>
        <dbReference type="Pfam" id="PF05685"/>
    </source>
</evidence>
<dbReference type="SUPFAM" id="SSF52980">
    <property type="entry name" value="Restriction endonuclease-like"/>
    <property type="match status" value="1"/>
</dbReference>
<dbReference type="InterPro" id="IPR012296">
    <property type="entry name" value="Nuclease_put_TT1808"/>
</dbReference>
<name>A0A098S918_9BACT</name>
<dbReference type="CDD" id="cd06260">
    <property type="entry name" value="DUF820-like"/>
    <property type="match status" value="1"/>
</dbReference>
<dbReference type="InterPro" id="IPR011335">
    <property type="entry name" value="Restrct_endonuc-II-like"/>
</dbReference>
<dbReference type="InterPro" id="IPR008538">
    <property type="entry name" value="Uma2"/>
</dbReference>
<dbReference type="STRING" id="1524460.IX84_04555"/>
<comment type="caution">
    <text evidence="2">The sequence shown here is derived from an EMBL/GenBank/DDBJ whole genome shotgun (WGS) entry which is preliminary data.</text>
</comment>
<organism evidence="2 3">
    <name type="scientific">Phaeodactylibacter xiamenensis</name>
    <dbReference type="NCBI Taxonomy" id="1524460"/>
    <lineage>
        <taxon>Bacteria</taxon>
        <taxon>Pseudomonadati</taxon>
        <taxon>Bacteroidota</taxon>
        <taxon>Saprospiria</taxon>
        <taxon>Saprospirales</taxon>
        <taxon>Haliscomenobacteraceae</taxon>
        <taxon>Phaeodactylibacter</taxon>
    </lineage>
</organism>
<dbReference type="Proteomes" id="UP000029736">
    <property type="component" value="Unassembled WGS sequence"/>
</dbReference>
<dbReference type="Pfam" id="PF05685">
    <property type="entry name" value="Uma2"/>
    <property type="match status" value="1"/>
</dbReference>
<dbReference type="Gene3D" id="3.90.1570.10">
    <property type="entry name" value="tt1808, chain A"/>
    <property type="match status" value="1"/>
</dbReference>
<keyword evidence="3" id="KW-1185">Reference proteome</keyword>